<feature type="transmembrane region" description="Helical" evidence="4">
    <location>
        <begin position="100"/>
        <end position="121"/>
    </location>
</feature>
<name>A0A520LN18_9GAMM</name>
<dbReference type="PROSITE" id="PS50850">
    <property type="entry name" value="MFS"/>
    <property type="match status" value="1"/>
</dbReference>
<feature type="domain" description="Major facilitator superfamily (MFS) profile" evidence="5">
    <location>
        <begin position="9"/>
        <end position="387"/>
    </location>
</feature>
<dbReference type="Proteomes" id="UP000318148">
    <property type="component" value="Unassembled WGS sequence"/>
</dbReference>
<feature type="transmembrane region" description="Helical" evidence="4">
    <location>
        <begin position="160"/>
        <end position="182"/>
    </location>
</feature>
<dbReference type="CDD" id="cd17477">
    <property type="entry name" value="MFS_YcaD_like"/>
    <property type="match status" value="1"/>
</dbReference>
<keyword evidence="3 4" id="KW-0472">Membrane</keyword>
<dbReference type="InterPro" id="IPR036259">
    <property type="entry name" value="MFS_trans_sf"/>
</dbReference>
<dbReference type="Pfam" id="PF07690">
    <property type="entry name" value="MFS_1"/>
    <property type="match status" value="1"/>
</dbReference>
<feature type="transmembrane region" description="Helical" evidence="4">
    <location>
        <begin position="43"/>
        <end position="63"/>
    </location>
</feature>
<keyword evidence="1 4" id="KW-0812">Transmembrane</keyword>
<accession>A0A520LN18</accession>
<reference evidence="6 7" key="1">
    <citation type="submission" date="2019-02" db="EMBL/GenBank/DDBJ databases">
        <title>Prokaryotic population dynamics and viral predation in marine succession experiment using metagenomics: the confinement effect.</title>
        <authorList>
            <person name="Haro-Moreno J.M."/>
            <person name="Rodriguez-Valera F."/>
            <person name="Lopez-Perez M."/>
        </authorList>
    </citation>
    <scope>NUCLEOTIDE SEQUENCE [LARGE SCALE GENOMIC DNA]</scope>
    <source>
        <strain evidence="6">MED-G169</strain>
    </source>
</reference>
<proteinExistence type="predicted"/>
<organism evidence="6 7">
    <name type="scientific">SAR92 clade bacterium</name>
    <dbReference type="NCBI Taxonomy" id="2315479"/>
    <lineage>
        <taxon>Bacteria</taxon>
        <taxon>Pseudomonadati</taxon>
        <taxon>Pseudomonadota</taxon>
        <taxon>Gammaproteobacteria</taxon>
        <taxon>Cellvibrionales</taxon>
        <taxon>Porticoccaceae</taxon>
        <taxon>SAR92 clade</taxon>
    </lineage>
</organism>
<dbReference type="InterPro" id="IPR047200">
    <property type="entry name" value="MFS_YcaD-like"/>
</dbReference>
<comment type="caution">
    <text evidence="6">The sequence shown here is derived from an EMBL/GenBank/DDBJ whole genome shotgun (WGS) entry which is preliminary data.</text>
</comment>
<evidence type="ECO:0000256" key="2">
    <source>
        <dbReference type="ARBA" id="ARBA00022989"/>
    </source>
</evidence>
<protein>
    <submittedName>
        <fullName evidence="6">MFS transporter</fullName>
    </submittedName>
</protein>
<dbReference type="AlphaFoldDB" id="A0A520LN18"/>
<keyword evidence="2 4" id="KW-1133">Transmembrane helix</keyword>
<evidence type="ECO:0000313" key="7">
    <source>
        <dbReference type="Proteomes" id="UP000318148"/>
    </source>
</evidence>
<feature type="transmembrane region" description="Helical" evidence="4">
    <location>
        <begin position="203"/>
        <end position="226"/>
    </location>
</feature>
<feature type="transmembrane region" description="Helical" evidence="4">
    <location>
        <begin position="7"/>
        <end position="31"/>
    </location>
</feature>
<evidence type="ECO:0000256" key="4">
    <source>
        <dbReference type="SAM" id="Phobius"/>
    </source>
</evidence>
<evidence type="ECO:0000259" key="5">
    <source>
        <dbReference type="PROSITE" id="PS50850"/>
    </source>
</evidence>
<feature type="transmembrane region" description="Helical" evidence="4">
    <location>
        <begin position="75"/>
        <end position="94"/>
    </location>
</feature>
<feature type="transmembrane region" description="Helical" evidence="4">
    <location>
        <begin position="290"/>
        <end position="314"/>
    </location>
</feature>
<feature type="transmembrane region" description="Helical" evidence="4">
    <location>
        <begin position="326"/>
        <end position="350"/>
    </location>
</feature>
<dbReference type="GO" id="GO:0022857">
    <property type="term" value="F:transmembrane transporter activity"/>
    <property type="evidence" value="ECO:0007669"/>
    <property type="project" value="InterPro"/>
</dbReference>
<sequence>MNAFRIVLSIWPLFFGLTLIGISIGMQGSLLGIRAELENFNDFLIGLLMSSYFGGFLLGSLLAPKHIRRVGHIRIFGALSAVASITILLHALFINPWIWMLMRFLSGFAFSTIYVVSESWLNKASSNSDRGQILSIYATILLLGICIGQFLLTIADPFKIDLFILISLIISIAAIPILLSGVKGPSIEEGDRITIKLLWKRTRIGVFAIALSQWVASIVFSMGAVYAIKIGFNQNQTAYFMGCLMMGGMFLQWPLGKLSDKFDRRWIIGLSSIFGAFCSILILFCDKPNLLFYLWTFLFGGFSLSLYSIIVAFTNDHLRPNEITSASGTIILIGGLASMIGPLTSVLWFTKFGAETLFSMFTYSLFLVGIISIYRVLTIPALPRRYKVDSTIQVAPTPIGTILSQDSEIQ</sequence>
<dbReference type="PANTHER" id="PTHR23521">
    <property type="entry name" value="TRANSPORTER MFS SUPERFAMILY"/>
    <property type="match status" value="1"/>
</dbReference>
<feature type="transmembrane region" description="Helical" evidence="4">
    <location>
        <begin position="356"/>
        <end position="377"/>
    </location>
</feature>
<evidence type="ECO:0000256" key="1">
    <source>
        <dbReference type="ARBA" id="ARBA00022692"/>
    </source>
</evidence>
<evidence type="ECO:0000256" key="3">
    <source>
        <dbReference type="ARBA" id="ARBA00023136"/>
    </source>
</evidence>
<dbReference type="InterPro" id="IPR020846">
    <property type="entry name" value="MFS_dom"/>
</dbReference>
<dbReference type="InterPro" id="IPR011701">
    <property type="entry name" value="MFS"/>
</dbReference>
<gene>
    <name evidence="6" type="ORF">EVB02_01395</name>
</gene>
<dbReference type="SUPFAM" id="SSF103473">
    <property type="entry name" value="MFS general substrate transporter"/>
    <property type="match status" value="1"/>
</dbReference>
<evidence type="ECO:0000313" key="6">
    <source>
        <dbReference type="EMBL" id="RZO07646.1"/>
    </source>
</evidence>
<dbReference type="GO" id="GO:0005886">
    <property type="term" value="C:plasma membrane"/>
    <property type="evidence" value="ECO:0007669"/>
    <property type="project" value="TreeGrafter"/>
</dbReference>
<feature type="transmembrane region" description="Helical" evidence="4">
    <location>
        <begin position="267"/>
        <end position="284"/>
    </location>
</feature>
<dbReference type="PANTHER" id="PTHR23521:SF3">
    <property type="entry name" value="MFS TRANSPORTER"/>
    <property type="match status" value="1"/>
</dbReference>
<feature type="transmembrane region" description="Helical" evidence="4">
    <location>
        <begin position="133"/>
        <end position="154"/>
    </location>
</feature>
<dbReference type="Gene3D" id="1.20.1250.20">
    <property type="entry name" value="MFS general substrate transporter like domains"/>
    <property type="match status" value="2"/>
</dbReference>
<dbReference type="EMBL" id="SHBO01000010">
    <property type="protein sequence ID" value="RZO07646.1"/>
    <property type="molecule type" value="Genomic_DNA"/>
</dbReference>